<dbReference type="PANTHER" id="PTHR34137">
    <property type="entry name" value="EXODEOXYRIBONUCLEASE 7 SMALL SUBUNIT"/>
    <property type="match status" value="1"/>
</dbReference>
<comment type="caution">
    <text evidence="7">The sequence shown here is derived from an EMBL/GenBank/DDBJ whole genome shotgun (WGS) entry which is preliminary data.</text>
</comment>
<comment type="subunit">
    <text evidence="6">Heterooligomer composed of large and small subunits.</text>
</comment>
<accession>M2U6F9</accession>
<comment type="similarity">
    <text evidence="1 6">Belongs to the XseB family.</text>
</comment>
<proteinExistence type="inferred from homology"/>
<dbReference type="InterPro" id="IPR037004">
    <property type="entry name" value="Exonuc_VII_ssu_sf"/>
</dbReference>
<dbReference type="Gene3D" id="1.10.287.1040">
    <property type="entry name" value="Exonuclease VII, small subunit"/>
    <property type="match status" value="1"/>
</dbReference>
<keyword evidence="8" id="KW-1185">Reference proteome</keyword>
<dbReference type="GO" id="GO:0005829">
    <property type="term" value="C:cytosol"/>
    <property type="evidence" value="ECO:0007669"/>
    <property type="project" value="TreeGrafter"/>
</dbReference>
<evidence type="ECO:0000313" key="8">
    <source>
        <dbReference type="Proteomes" id="UP000011717"/>
    </source>
</evidence>
<gene>
    <name evidence="6" type="primary">xseB</name>
    <name evidence="7" type="ORF">C725_0589</name>
</gene>
<dbReference type="AlphaFoldDB" id="M2U6F9"/>
<dbReference type="Proteomes" id="UP000011717">
    <property type="component" value="Unassembled WGS sequence"/>
</dbReference>
<protein>
    <recommendedName>
        <fullName evidence="6">Exodeoxyribonuclease 7 small subunit</fullName>
        <ecNumber evidence="6">3.1.11.6</ecNumber>
    </recommendedName>
    <alternativeName>
        <fullName evidence="6">Exodeoxyribonuclease VII small subunit</fullName>
        <shortName evidence="6">Exonuclease VII small subunit</shortName>
    </alternativeName>
</protein>
<keyword evidence="3 6" id="KW-0540">Nuclease</keyword>
<evidence type="ECO:0000256" key="1">
    <source>
        <dbReference type="ARBA" id="ARBA00009998"/>
    </source>
</evidence>
<evidence type="ECO:0000256" key="6">
    <source>
        <dbReference type="HAMAP-Rule" id="MF_00337"/>
    </source>
</evidence>
<comment type="subcellular location">
    <subcellularLocation>
        <location evidence="6">Cytoplasm</location>
    </subcellularLocation>
</comment>
<dbReference type="GO" id="GO:0006308">
    <property type="term" value="P:DNA catabolic process"/>
    <property type="evidence" value="ECO:0007669"/>
    <property type="project" value="UniProtKB-UniRule"/>
</dbReference>
<comment type="catalytic activity">
    <reaction evidence="6">
        <text>Exonucleolytic cleavage in either 5'- to 3'- or 3'- to 5'-direction to yield nucleoside 5'-phosphates.</text>
        <dbReference type="EC" id="3.1.11.6"/>
    </reaction>
</comment>
<sequence length="89" mass="9826">MSEMTGTPREPADAGDDMDFEAALKRLEQIVQTLERGDAPLEKSIELYEQGQRMKDLCARKLEAARVRVEKIRLDAAGNPAGTEPLDPA</sequence>
<dbReference type="GO" id="GO:0008855">
    <property type="term" value="F:exodeoxyribonuclease VII activity"/>
    <property type="evidence" value="ECO:0007669"/>
    <property type="project" value="UniProtKB-UniRule"/>
</dbReference>
<keyword evidence="2 6" id="KW-0963">Cytoplasm</keyword>
<dbReference type="Pfam" id="PF02609">
    <property type="entry name" value="Exonuc_VII_S"/>
    <property type="match status" value="1"/>
</dbReference>
<organism evidence="7 8">
    <name type="scientific">Pacificimonas flava</name>
    <dbReference type="NCBI Taxonomy" id="1234595"/>
    <lineage>
        <taxon>Bacteria</taxon>
        <taxon>Pseudomonadati</taxon>
        <taxon>Pseudomonadota</taxon>
        <taxon>Alphaproteobacteria</taxon>
        <taxon>Sphingomonadales</taxon>
        <taxon>Sphingosinicellaceae</taxon>
        <taxon>Pacificimonas</taxon>
    </lineage>
</organism>
<comment type="function">
    <text evidence="6">Bidirectionally degrades single-stranded DNA into large acid-insoluble oligonucleotides, which are then degraded further into small acid-soluble oligonucleotides.</text>
</comment>
<reference evidence="7 8" key="1">
    <citation type="journal article" date="2013" name="Genome Announc.">
        <title>Draft Genome Sequence of Strain JLT2015T, Belonging to the Family Sphingomonadaceae of the Alphaproteobacteria.</title>
        <authorList>
            <person name="Tang K."/>
            <person name="Liu K."/>
            <person name="Li S."/>
            <person name="Jiao N."/>
        </authorList>
    </citation>
    <scope>NUCLEOTIDE SEQUENCE [LARGE SCALE GENOMIC DNA]</scope>
    <source>
        <strain evidence="7 8">JLT2015</strain>
    </source>
</reference>
<dbReference type="EC" id="3.1.11.6" evidence="6"/>
<dbReference type="RefSeq" id="WP_008600051.1">
    <property type="nucleotide sequence ID" value="NZ_AMRV01000002.1"/>
</dbReference>
<evidence type="ECO:0000256" key="4">
    <source>
        <dbReference type="ARBA" id="ARBA00022801"/>
    </source>
</evidence>
<dbReference type="SUPFAM" id="SSF116842">
    <property type="entry name" value="XseB-like"/>
    <property type="match status" value="1"/>
</dbReference>
<dbReference type="HAMAP" id="MF_00337">
    <property type="entry name" value="Exonuc_7_S"/>
    <property type="match status" value="1"/>
</dbReference>
<dbReference type="NCBIfam" id="TIGR01280">
    <property type="entry name" value="xseB"/>
    <property type="match status" value="1"/>
</dbReference>
<evidence type="ECO:0000313" key="7">
    <source>
        <dbReference type="EMBL" id="EMD83617.1"/>
    </source>
</evidence>
<dbReference type="EMBL" id="AMRV01000002">
    <property type="protein sequence ID" value="EMD83617.1"/>
    <property type="molecule type" value="Genomic_DNA"/>
</dbReference>
<dbReference type="GO" id="GO:0009318">
    <property type="term" value="C:exodeoxyribonuclease VII complex"/>
    <property type="evidence" value="ECO:0007669"/>
    <property type="project" value="UniProtKB-UniRule"/>
</dbReference>
<keyword evidence="4 6" id="KW-0378">Hydrolase</keyword>
<keyword evidence="5 6" id="KW-0269">Exonuclease</keyword>
<dbReference type="InterPro" id="IPR003761">
    <property type="entry name" value="Exonuc_VII_S"/>
</dbReference>
<evidence type="ECO:0000256" key="3">
    <source>
        <dbReference type="ARBA" id="ARBA00022722"/>
    </source>
</evidence>
<dbReference type="NCBIfam" id="NF002139">
    <property type="entry name" value="PRK00977.1-3"/>
    <property type="match status" value="1"/>
</dbReference>
<dbReference type="PANTHER" id="PTHR34137:SF1">
    <property type="entry name" value="EXODEOXYRIBONUCLEASE 7 SMALL SUBUNIT"/>
    <property type="match status" value="1"/>
</dbReference>
<evidence type="ECO:0000256" key="2">
    <source>
        <dbReference type="ARBA" id="ARBA00022490"/>
    </source>
</evidence>
<name>M2U6F9_9SPHN</name>
<evidence type="ECO:0000256" key="5">
    <source>
        <dbReference type="ARBA" id="ARBA00022839"/>
    </source>
</evidence>